<accession>A0A919DJN9</accession>
<reference evidence="4" key="1">
    <citation type="journal article" date="2014" name="Int. J. Syst. Evol. Microbiol.">
        <title>Complete genome sequence of Corynebacterium casei LMG S-19264T (=DSM 44701T), isolated from a smear-ripened cheese.</title>
        <authorList>
            <consortium name="US DOE Joint Genome Institute (JGI-PGF)"/>
            <person name="Walter F."/>
            <person name="Albersmeier A."/>
            <person name="Kalinowski J."/>
            <person name="Ruckert C."/>
        </authorList>
    </citation>
    <scope>NUCLEOTIDE SEQUENCE</scope>
    <source>
        <strain evidence="4">JCM 4784</strain>
    </source>
</reference>
<dbReference type="AlphaFoldDB" id="A0A919DJN9"/>
<name>A0A919DJN9_9ACTN</name>
<dbReference type="PANTHER" id="PTHR35535">
    <property type="entry name" value="HEAT SHOCK PROTEIN HSLJ"/>
    <property type="match status" value="1"/>
</dbReference>
<keyword evidence="4" id="KW-0449">Lipoprotein</keyword>
<protein>
    <submittedName>
        <fullName evidence="4">Lipoprotein</fullName>
    </submittedName>
</protein>
<comment type="caution">
    <text evidence="4">The sequence shown here is derived from an EMBL/GenBank/DDBJ whole genome shotgun (WGS) entry which is preliminary data.</text>
</comment>
<evidence type="ECO:0000313" key="5">
    <source>
        <dbReference type="Proteomes" id="UP000608024"/>
    </source>
</evidence>
<evidence type="ECO:0000256" key="1">
    <source>
        <dbReference type="SAM" id="MobiDB-lite"/>
    </source>
</evidence>
<evidence type="ECO:0000256" key="2">
    <source>
        <dbReference type="SAM" id="SignalP"/>
    </source>
</evidence>
<reference evidence="4" key="2">
    <citation type="submission" date="2020-09" db="EMBL/GenBank/DDBJ databases">
        <authorList>
            <person name="Sun Q."/>
            <person name="Ohkuma M."/>
        </authorList>
    </citation>
    <scope>NUCLEOTIDE SEQUENCE</scope>
    <source>
        <strain evidence="4">JCM 4784</strain>
    </source>
</reference>
<dbReference type="Pfam" id="PF03724">
    <property type="entry name" value="META"/>
    <property type="match status" value="2"/>
</dbReference>
<feature type="chain" id="PRO_5037770288" evidence="2">
    <location>
        <begin position="31"/>
        <end position="277"/>
    </location>
</feature>
<keyword evidence="2" id="KW-0732">Signal</keyword>
<feature type="signal peptide" evidence="2">
    <location>
        <begin position="1"/>
        <end position="30"/>
    </location>
</feature>
<keyword evidence="5" id="KW-1185">Reference proteome</keyword>
<dbReference type="InterPro" id="IPR053147">
    <property type="entry name" value="Hsp_HslJ-like"/>
</dbReference>
<feature type="domain" description="DUF306" evidence="3">
    <location>
        <begin position="45"/>
        <end position="149"/>
    </location>
</feature>
<dbReference type="PROSITE" id="PS51257">
    <property type="entry name" value="PROKAR_LIPOPROTEIN"/>
    <property type="match status" value="1"/>
</dbReference>
<proteinExistence type="predicted"/>
<dbReference type="Proteomes" id="UP000608024">
    <property type="component" value="Unassembled WGS sequence"/>
</dbReference>
<organism evidence="4 5">
    <name type="scientific">Streptomyces longispororuber</name>
    <dbReference type="NCBI Taxonomy" id="68230"/>
    <lineage>
        <taxon>Bacteria</taxon>
        <taxon>Bacillati</taxon>
        <taxon>Actinomycetota</taxon>
        <taxon>Actinomycetes</taxon>
        <taxon>Kitasatosporales</taxon>
        <taxon>Streptomycetaceae</taxon>
        <taxon>Streptomyces</taxon>
    </lineage>
</organism>
<feature type="region of interest" description="Disordered" evidence="1">
    <location>
        <begin position="26"/>
        <end position="46"/>
    </location>
</feature>
<dbReference type="PANTHER" id="PTHR35535:SF2">
    <property type="entry name" value="DUF306 DOMAIN-CONTAINING PROTEIN"/>
    <property type="match status" value="1"/>
</dbReference>
<dbReference type="InterPro" id="IPR005184">
    <property type="entry name" value="DUF306_Meta_HslJ"/>
</dbReference>
<feature type="domain" description="DUF306" evidence="3">
    <location>
        <begin position="160"/>
        <end position="267"/>
    </location>
</feature>
<evidence type="ECO:0000313" key="4">
    <source>
        <dbReference type="EMBL" id="GHE51899.1"/>
    </source>
</evidence>
<sequence length="277" mass="28861">MYKQRVTQTLTVLAAAGLLAACGSESGSGAADGSRRDSGSDGSGARLTGVRWNIESLTVDGKKQQAPSGTYVRLGGKGGAGGHFGCNGYGADVSVRGDTVRFKPGVHTQMACDDLDFEQSLARTLDGKLKADVADDRLTLTNAQGDTIALTSGPAIPEPPLQGTTWTVDSVGRDDTARPLPKQVAGKARLVFGKDGTVRGNLGCNDVTAKAEPRDGKIVFGTPKTTRMLCQGAKAKTERDLLKLFDGTARYEVKDDSLTLTAQDGTVVTAGAAQQDR</sequence>
<gene>
    <name evidence="4" type="ORF">GCM10018785_21960</name>
</gene>
<evidence type="ECO:0000259" key="3">
    <source>
        <dbReference type="Pfam" id="PF03724"/>
    </source>
</evidence>
<dbReference type="InterPro" id="IPR038670">
    <property type="entry name" value="HslJ-like_sf"/>
</dbReference>
<dbReference type="Gene3D" id="2.40.128.270">
    <property type="match status" value="2"/>
</dbReference>
<dbReference type="EMBL" id="BNBT01000023">
    <property type="protein sequence ID" value="GHE51899.1"/>
    <property type="molecule type" value="Genomic_DNA"/>
</dbReference>